<evidence type="ECO:0000313" key="2">
    <source>
        <dbReference type="Proteomes" id="UP000593573"/>
    </source>
</evidence>
<reference evidence="1 2" key="1">
    <citation type="journal article" date="2019" name="Genome Biol. Evol.">
        <title>Insights into the evolution of the New World diploid cottons (Gossypium, subgenus Houzingenia) based on genome sequencing.</title>
        <authorList>
            <person name="Grover C.E."/>
            <person name="Arick M.A. 2nd"/>
            <person name="Thrash A."/>
            <person name="Conover J.L."/>
            <person name="Sanders W.S."/>
            <person name="Peterson D.G."/>
            <person name="Frelichowski J.E."/>
            <person name="Scheffler J.A."/>
            <person name="Scheffler B.E."/>
            <person name="Wendel J.F."/>
        </authorList>
    </citation>
    <scope>NUCLEOTIDE SEQUENCE [LARGE SCALE GENOMIC DNA]</scope>
    <source>
        <strain evidence="1">57</strain>
        <tissue evidence="1">Leaf</tissue>
    </source>
</reference>
<dbReference type="Proteomes" id="UP000593573">
    <property type="component" value="Unassembled WGS sequence"/>
</dbReference>
<organism evidence="1 2">
    <name type="scientific">Gossypium klotzschianum</name>
    <dbReference type="NCBI Taxonomy" id="34286"/>
    <lineage>
        <taxon>Eukaryota</taxon>
        <taxon>Viridiplantae</taxon>
        <taxon>Streptophyta</taxon>
        <taxon>Embryophyta</taxon>
        <taxon>Tracheophyta</taxon>
        <taxon>Spermatophyta</taxon>
        <taxon>Magnoliopsida</taxon>
        <taxon>eudicotyledons</taxon>
        <taxon>Gunneridae</taxon>
        <taxon>Pentapetalae</taxon>
        <taxon>rosids</taxon>
        <taxon>malvids</taxon>
        <taxon>Malvales</taxon>
        <taxon>Malvaceae</taxon>
        <taxon>Malvoideae</taxon>
        <taxon>Gossypium</taxon>
    </lineage>
</organism>
<dbReference type="EMBL" id="JABFAB010000001">
    <property type="protein sequence ID" value="MBA0640530.1"/>
    <property type="molecule type" value="Genomic_DNA"/>
</dbReference>
<proteinExistence type="predicted"/>
<sequence length="22" mass="2849">MCRWEGKHRNLRWHGYLMMKLC</sequence>
<accession>A0A7J8TQU2</accession>
<comment type="caution">
    <text evidence="1">The sequence shown here is derived from an EMBL/GenBank/DDBJ whole genome shotgun (WGS) entry which is preliminary data.</text>
</comment>
<keyword evidence="2" id="KW-1185">Reference proteome</keyword>
<protein>
    <submittedName>
        <fullName evidence="1">Uncharacterized protein</fullName>
    </submittedName>
</protein>
<feature type="non-terminal residue" evidence="1">
    <location>
        <position position="1"/>
    </location>
</feature>
<gene>
    <name evidence="1" type="ORF">Goklo_023458</name>
</gene>
<name>A0A7J8TQU2_9ROSI</name>
<dbReference type="AlphaFoldDB" id="A0A7J8TQU2"/>
<evidence type="ECO:0000313" key="1">
    <source>
        <dbReference type="EMBL" id="MBA0640530.1"/>
    </source>
</evidence>